<dbReference type="Proteomes" id="UP000547058">
    <property type="component" value="Unassembled WGS sequence"/>
</dbReference>
<gene>
    <name evidence="1" type="ORF">H4O11_13920</name>
</gene>
<name>A0A7W3IJ38_9GAMM</name>
<evidence type="ECO:0000313" key="1">
    <source>
        <dbReference type="EMBL" id="MBA8682896.1"/>
    </source>
</evidence>
<keyword evidence="2" id="KW-1185">Reference proteome</keyword>
<evidence type="ECO:0000313" key="2">
    <source>
        <dbReference type="Proteomes" id="UP000547058"/>
    </source>
</evidence>
<dbReference type="EMBL" id="JACGXS010000007">
    <property type="protein sequence ID" value="MBA8682896.1"/>
    <property type="molecule type" value="Genomic_DNA"/>
</dbReference>
<comment type="caution">
    <text evidence="1">The sequence shown here is derived from an EMBL/GenBank/DDBJ whole genome shotgun (WGS) entry which is preliminary data.</text>
</comment>
<reference evidence="1 2" key="1">
    <citation type="submission" date="2020-08" db="EMBL/GenBank/DDBJ databases">
        <title>Stenotrophomonas tumulicola JCM 30961.</title>
        <authorList>
            <person name="Deng Y."/>
        </authorList>
    </citation>
    <scope>NUCLEOTIDE SEQUENCE [LARGE SCALE GENOMIC DNA]</scope>
    <source>
        <strain evidence="1 2">JCM 30961</strain>
    </source>
</reference>
<dbReference type="AlphaFoldDB" id="A0A7W3IJ38"/>
<organism evidence="1 2">
    <name type="scientific">Stenotrophomonas tumulicola</name>
    <dbReference type="NCBI Taxonomy" id="1685415"/>
    <lineage>
        <taxon>Bacteria</taxon>
        <taxon>Pseudomonadati</taxon>
        <taxon>Pseudomonadota</taxon>
        <taxon>Gammaproteobacteria</taxon>
        <taxon>Lysobacterales</taxon>
        <taxon>Lysobacteraceae</taxon>
        <taxon>Stenotrophomonas</taxon>
    </lineage>
</organism>
<dbReference type="RefSeq" id="WP_182340027.1">
    <property type="nucleotide sequence ID" value="NZ_JACGXS010000007.1"/>
</dbReference>
<sequence length="114" mass="12873">MDNASKAGVLPSRQAQKLRCCLPDDQPTAVPRPLGRRRLASSLERLEADYRSRRTGLQAASNACLHDRMRGRECFDLQRVSELHGRIEAASMVIAFTRDARMELARPRARPASW</sequence>
<accession>A0A7W3IJ38</accession>
<protein>
    <submittedName>
        <fullName evidence="1">Uncharacterized protein</fullName>
    </submittedName>
</protein>
<proteinExistence type="predicted"/>